<dbReference type="EMBL" id="BLAY01000047">
    <property type="protein sequence ID" value="GET38543.1"/>
    <property type="molecule type" value="Genomic_DNA"/>
</dbReference>
<keyword evidence="1" id="KW-0732">Signal</keyword>
<reference evidence="2" key="1">
    <citation type="submission" date="2019-10" db="EMBL/GenBank/DDBJ databases">
        <title>Draft genome sequece of Microseira wollei NIES-4236.</title>
        <authorList>
            <person name="Yamaguchi H."/>
            <person name="Suzuki S."/>
            <person name="Kawachi M."/>
        </authorList>
    </citation>
    <scope>NUCLEOTIDE SEQUENCE</scope>
    <source>
        <strain evidence="2">NIES-4236</strain>
    </source>
</reference>
<dbReference type="InterPro" id="IPR036249">
    <property type="entry name" value="Thioredoxin-like_sf"/>
</dbReference>
<organism evidence="2 3">
    <name type="scientific">Microseira wollei NIES-4236</name>
    <dbReference type="NCBI Taxonomy" id="2530354"/>
    <lineage>
        <taxon>Bacteria</taxon>
        <taxon>Bacillati</taxon>
        <taxon>Cyanobacteriota</taxon>
        <taxon>Cyanophyceae</taxon>
        <taxon>Oscillatoriophycideae</taxon>
        <taxon>Aerosakkonematales</taxon>
        <taxon>Aerosakkonemataceae</taxon>
        <taxon>Microseira</taxon>
    </lineage>
</organism>
<feature type="chain" id="PRO_5043394080" description="Vitamin K epoxide reductase" evidence="1">
    <location>
        <begin position="24"/>
        <end position="152"/>
    </location>
</feature>
<dbReference type="Gene3D" id="3.40.30.10">
    <property type="entry name" value="Glutaredoxin"/>
    <property type="match status" value="1"/>
</dbReference>
<evidence type="ECO:0000313" key="2">
    <source>
        <dbReference type="EMBL" id="GET38543.1"/>
    </source>
</evidence>
<accession>A0AAV3X827</accession>
<name>A0AAV3X827_9CYAN</name>
<comment type="caution">
    <text evidence="2">The sequence shown here is derived from an EMBL/GenBank/DDBJ whole genome shotgun (WGS) entry which is preliminary data.</text>
</comment>
<feature type="signal peptide" evidence="1">
    <location>
        <begin position="1"/>
        <end position="23"/>
    </location>
</feature>
<protein>
    <recommendedName>
        <fullName evidence="4">Vitamin K epoxide reductase</fullName>
    </recommendedName>
</protein>
<gene>
    <name evidence="2" type="ORF">MiSe_33010</name>
</gene>
<keyword evidence="3" id="KW-1185">Reference proteome</keyword>
<dbReference type="SUPFAM" id="SSF52833">
    <property type="entry name" value="Thioredoxin-like"/>
    <property type="match status" value="1"/>
</dbReference>
<dbReference type="PROSITE" id="PS51354">
    <property type="entry name" value="GLUTAREDOXIN_2"/>
    <property type="match status" value="1"/>
</dbReference>
<dbReference type="RefSeq" id="WP_226582322.1">
    <property type="nucleotide sequence ID" value="NZ_BLAY01000047.1"/>
</dbReference>
<dbReference type="PANTHER" id="PTHR34573">
    <property type="entry name" value="VKC DOMAIN-CONTAINING PROTEIN"/>
    <property type="match status" value="1"/>
</dbReference>
<dbReference type="Proteomes" id="UP001050975">
    <property type="component" value="Unassembled WGS sequence"/>
</dbReference>
<evidence type="ECO:0000256" key="1">
    <source>
        <dbReference type="SAM" id="SignalP"/>
    </source>
</evidence>
<sequence>MKSTTIIWSLAAVVTALGTVAYAQQQAPIPSGLTSNSLVSQGRNSQISTNSGAAETALAEHLKQRGAKMYGAYWCPYCTRQKELFGRQAFSQITYIECDPRGENGRPDLCRQANVDGFPTWEINGQQYKGMQTLNQLADISGYKGSRNFRSQ</sequence>
<evidence type="ECO:0000313" key="3">
    <source>
        <dbReference type="Proteomes" id="UP001050975"/>
    </source>
</evidence>
<dbReference type="PANTHER" id="PTHR34573:SF1">
    <property type="entry name" value="VITAMIN K EPOXIDE REDUCTASE DOMAIN-CONTAINING PROTEIN"/>
    <property type="match status" value="1"/>
</dbReference>
<evidence type="ECO:0008006" key="4">
    <source>
        <dbReference type="Google" id="ProtNLM"/>
    </source>
</evidence>
<dbReference type="AlphaFoldDB" id="A0AAV3X827"/>
<proteinExistence type="predicted"/>